<dbReference type="InterPro" id="IPR001087">
    <property type="entry name" value="GDSL"/>
</dbReference>
<accession>A0A395HZ41</accession>
<name>A0A395HZ41_ASPHC</name>
<proteinExistence type="predicted"/>
<evidence type="ECO:0000313" key="1">
    <source>
        <dbReference type="EMBL" id="RAL13202.1"/>
    </source>
</evidence>
<dbReference type="EMBL" id="KZ824280">
    <property type="protein sequence ID" value="RAL13202.1"/>
    <property type="molecule type" value="Genomic_DNA"/>
</dbReference>
<dbReference type="Proteomes" id="UP000248961">
    <property type="component" value="Unassembled WGS sequence"/>
</dbReference>
<evidence type="ECO:0000313" key="2">
    <source>
        <dbReference type="Proteomes" id="UP000248961"/>
    </source>
</evidence>
<dbReference type="PANTHER" id="PTHR37981:SF1">
    <property type="entry name" value="SGNH HYDROLASE-TYPE ESTERASE DOMAIN-CONTAINING PROTEIN"/>
    <property type="match status" value="1"/>
</dbReference>
<organism evidence="1 2">
    <name type="scientific">Aspergillus homomorphus (strain CBS 101889)</name>
    <dbReference type="NCBI Taxonomy" id="1450537"/>
    <lineage>
        <taxon>Eukaryota</taxon>
        <taxon>Fungi</taxon>
        <taxon>Dikarya</taxon>
        <taxon>Ascomycota</taxon>
        <taxon>Pezizomycotina</taxon>
        <taxon>Eurotiomycetes</taxon>
        <taxon>Eurotiomycetidae</taxon>
        <taxon>Eurotiales</taxon>
        <taxon>Aspergillaceae</taxon>
        <taxon>Aspergillus</taxon>
        <taxon>Aspergillus subgen. Circumdati</taxon>
    </lineage>
</organism>
<dbReference type="GO" id="GO:0006629">
    <property type="term" value="P:lipid metabolic process"/>
    <property type="evidence" value="ECO:0007669"/>
    <property type="project" value="TreeGrafter"/>
</dbReference>
<dbReference type="Gene3D" id="3.40.50.1110">
    <property type="entry name" value="SGNH hydrolase"/>
    <property type="match status" value="1"/>
</dbReference>
<dbReference type="GeneID" id="37203225"/>
<dbReference type="RefSeq" id="XP_025552356.1">
    <property type="nucleotide sequence ID" value="XM_025698936.1"/>
</dbReference>
<dbReference type="GO" id="GO:0016788">
    <property type="term" value="F:hydrolase activity, acting on ester bonds"/>
    <property type="evidence" value="ECO:0007669"/>
    <property type="project" value="InterPro"/>
</dbReference>
<dbReference type="SUPFAM" id="SSF52266">
    <property type="entry name" value="SGNH hydrolase"/>
    <property type="match status" value="1"/>
</dbReference>
<gene>
    <name evidence="1" type="ORF">BO97DRAFT_450629</name>
</gene>
<dbReference type="PANTHER" id="PTHR37981">
    <property type="entry name" value="LIPASE 2"/>
    <property type="match status" value="1"/>
</dbReference>
<dbReference type="InterPro" id="IPR036514">
    <property type="entry name" value="SGNH_hydro_sf"/>
</dbReference>
<dbReference type="AlphaFoldDB" id="A0A395HZ41"/>
<dbReference type="VEuPathDB" id="FungiDB:BO97DRAFT_450629"/>
<dbReference type="OrthoDB" id="4503250at2759"/>
<keyword evidence="2" id="KW-1185">Reference proteome</keyword>
<dbReference type="InterPro" id="IPR037460">
    <property type="entry name" value="SEST-like"/>
</dbReference>
<sequence length="398" mass="43767">MSRESPVSVTGYVHFGDSYAAGMGTGSTSRDSCRVGSNNYGKLLYNYLNDSSIPFANYACSGDTTTGLANQVKKWKDTISPNLGTLTMGGNDVGFSDIIRNCITWELPTGYPAWFQAQCEVVKDKARSILSDTSSLGMRNKLKEAYLGILNASLNDDFMLYVTGYVGFFNYDTTIGDLTTFDFWWSSYNPSLPHDVLSSLTTALRKELDDLVDQMNQVIQQAIKVANSAYGFTRVTYVDMQPSFDTHRFCEEGVYEPSPNRGETFFFLSGWDDYPHEHDELVTVEAETAAIEAAEMVQMMSLGSIPIADAATCNTTLGTDPDPYAVVMCDAAISVSMEPDGKIAQLLAQANADIASGNYSSTAITWWLPTRQIKTFHPRSDGIFAFRDAVWAAIQANT</sequence>
<reference evidence="1 2" key="1">
    <citation type="submission" date="2018-02" db="EMBL/GenBank/DDBJ databases">
        <title>The genomes of Aspergillus section Nigri reveals drivers in fungal speciation.</title>
        <authorList>
            <consortium name="DOE Joint Genome Institute"/>
            <person name="Vesth T.C."/>
            <person name="Nybo J."/>
            <person name="Theobald S."/>
            <person name="Brandl J."/>
            <person name="Frisvad J.C."/>
            <person name="Nielsen K.F."/>
            <person name="Lyhne E.K."/>
            <person name="Kogle M.E."/>
            <person name="Kuo A."/>
            <person name="Riley R."/>
            <person name="Clum A."/>
            <person name="Nolan M."/>
            <person name="Lipzen A."/>
            <person name="Salamov A."/>
            <person name="Henrissat B."/>
            <person name="Wiebenga A."/>
            <person name="De vries R.P."/>
            <person name="Grigoriev I.V."/>
            <person name="Mortensen U.H."/>
            <person name="Andersen M.R."/>
            <person name="Baker S.E."/>
        </authorList>
    </citation>
    <scope>NUCLEOTIDE SEQUENCE [LARGE SCALE GENOMIC DNA]</scope>
    <source>
        <strain evidence="1 2">CBS 101889</strain>
    </source>
</reference>
<dbReference type="Pfam" id="PF00657">
    <property type="entry name" value="Lipase_GDSL"/>
    <property type="match status" value="1"/>
</dbReference>
<protein>
    <submittedName>
        <fullName evidence="1">Esterase family protein</fullName>
    </submittedName>
</protein>
<dbReference type="CDD" id="cd01823">
    <property type="entry name" value="SEST_like"/>
    <property type="match status" value="1"/>
</dbReference>